<organism evidence="4 5">
    <name type="scientific">Exophiala spinifera</name>
    <dbReference type="NCBI Taxonomy" id="91928"/>
    <lineage>
        <taxon>Eukaryota</taxon>
        <taxon>Fungi</taxon>
        <taxon>Dikarya</taxon>
        <taxon>Ascomycota</taxon>
        <taxon>Pezizomycotina</taxon>
        <taxon>Eurotiomycetes</taxon>
        <taxon>Chaetothyriomycetidae</taxon>
        <taxon>Chaetothyriales</taxon>
        <taxon>Herpotrichiellaceae</taxon>
        <taxon>Exophiala</taxon>
    </lineage>
</organism>
<keyword evidence="5" id="KW-1185">Reference proteome</keyword>
<protein>
    <recommendedName>
        <fullName evidence="6">Cutinase</fullName>
    </recommendedName>
</protein>
<dbReference type="EMBL" id="KN847492">
    <property type="protein sequence ID" value="KIW20371.1"/>
    <property type="molecule type" value="Genomic_DNA"/>
</dbReference>
<evidence type="ECO:0000313" key="4">
    <source>
        <dbReference type="EMBL" id="KIW20371.1"/>
    </source>
</evidence>
<dbReference type="STRING" id="91928.A0A0D1YYK8"/>
<dbReference type="Pfam" id="PF01083">
    <property type="entry name" value="Cutinase"/>
    <property type="match status" value="1"/>
</dbReference>
<dbReference type="SUPFAM" id="SSF53474">
    <property type="entry name" value="alpha/beta-Hydrolases"/>
    <property type="match status" value="1"/>
</dbReference>
<evidence type="ECO:0000256" key="1">
    <source>
        <dbReference type="ARBA" id="ARBA00022801"/>
    </source>
</evidence>
<reference evidence="4 5" key="1">
    <citation type="submission" date="2015-01" db="EMBL/GenBank/DDBJ databases">
        <title>The Genome Sequence of Exophiala spinifera CBS89968.</title>
        <authorList>
            <consortium name="The Broad Institute Genomics Platform"/>
            <person name="Cuomo C."/>
            <person name="de Hoog S."/>
            <person name="Gorbushina A."/>
            <person name="Stielow B."/>
            <person name="Teixiera M."/>
            <person name="Abouelleil A."/>
            <person name="Chapman S.B."/>
            <person name="Priest M."/>
            <person name="Young S.K."/>
            <person name="Wortman J."/>
            <person name="Nusbaum C."/>
            <person name="Birren B."/>
        </authorList>
    </citation>
    <scope>NUCLEOTIDE SEQUENCE [LARGE SCALE GENOMIC DNA]</scope>
    <source>
        <strain evidence="4 5">CBS 89968</strain>
    </source>
</reference>
<evidence type="ECO:0000256" key="2">
    <source>
        <dbReference type="ARBA" id="ARBA00023157"/>
    </source>
</evidence>
<accession>A0A0D1YYK8</accession>
<evidence type="ECO:0008006" key="6">
    <source>
        <dbReference type="Google" id="ProtNLM"/>
    </source>
</evidence>
<dbReference type="RefSeq" id="XP_016240587.1">
    <property type="nucleotide sequence ID" value="XM_016375311.1"/>
</dbReference>
<dbReference type="PANTHER" id="PTHR33630:SF13">
    <property type="entry name" value="ACETYLXYLAN ESTERASE"/>
    <property type="match status" value="1"/>
</dbReference>
<dbReference type="GO" id="GO:0052689">
    <property type="term" value="F:carboxylic ester hydrolase activity"/>
    <property type="evidence" value="ECO:0007669"/>
    <property type="project" value="UniProtKB-ARBA"/>
</dbReference>
<dbReference type="Proteomes" id="UP000053328">
    <property type="component" value="Unassembled WGS sequence"/>
</dbReference>
<dbReference type="GeneID" id="27328029"/>
<feature type="chain" id="PRO_5002237299" description="Cutinase" evidence="3">
    <location>
        <begin position="23"/>
        <end position="397"/>
    </location>
</feature>
<feature type="signal peptide" evidence="3">
    <location>
        <begin position="1"/>
        <end position="22"/>
    </location>
</feature>
<dbReference type="VEuPathDB" id="FungiDB:PV08_00946"/>
<dbReference type="HOGENOM" id="CLU_040058_0_1_1"/>
<proteinExistence type="predicted"/>
<keyword evidence="2" id="KW-1015">Disulfide bond</keyword>
<dbReference type="AlphaFoldDB" id="A0A0D1YYK8"/>
<evidence type="ECO:0000313" key="5">
    <source>
        <dbReference type="Proteomes" id="UP000053328"/>
    </source>
</evidence>
<name>A0A0D1YYK8_9EURO</name>
<dbReference type="Gene3D" id="3.40.50.1820">
    <property type="entry name" value="alpha/beta hydrolase"/>
    <property type="match status" value="1"/>
</dbReference>
<evidence type="ECO:0000256" key="3">
    <source>
        <dbReference type="SAM" id="SignalP"/>
    </source>
</evidence>
<sequence>MISSAALVAALSLLSAAPVALAQTCTPCDDVHFFLARGNNEPYPGRQGDLVAATCDGLSSCGYEDLIYSALYTDLSCQTTYDGVIAGFTQLTSYAERCPKSKLVLAGYSQGAQIVTDILGGGGGESFNGCIQPNTPALDPTTSPGNRLSAVLVFGNTRHTANQPYNYGNGSGIDGLFPRSGSMLTSLDKYAAITRDWCLQTDPICAANQTDSLVSTHLGYYNMFSQDAAAWIKSVLGVVDNSDFTTVIPTQVSGTAENYATIPSTFTPSGTVTTASVTTASVTCGPTSTTKVIAALTSTNGATASTFTTKSAYTNSTSTITSSPGSTSSGASFSFAGGSTSSGAPFSFGSESTTATGSSGGSATSSALVQSQTGAASSHAGNLGLALLLPFLGALGL</sequence>
<keyword evidence="3" id="KW-0732">Signal</keyword>
<dbReference type="InterPro" id="IPR029058">
    <property type="entry name" value="AB_hydrolase_fold"/>
</dbReference>
<dbReference type="OrthoDB" id="2586582at2759"/>
<dbReference type="SMART" id="SM01110">
    <property type="entry name" value="Cutinase"/>
    <property type="match status" value="1"/>
</dbReference>
<dbReference type="PANTHER" id="PTHR33630">
    <property type="entry name" value="CUTINASE RV1984C-RELATED-RELATED"/>
    <property type="match status" value="1"/>
</dbReference>
<gene>
    <name evidence="4" type="ORF">PV08_00946</name>
</gene>
<keyword evidence="1" id="KW-0378">Hydrolase</keyword>
<dbReference type="InterPro" id="IPR000675">
    <property type="entry name" value="Cutinase/axe"/>
</dbReference>